<dbReference type="AlphaFoldDB" id="A0A9D4DV30"/>
<dbReference type="Proteomes" id="UP000828390">
    <property type="component" value="Unassembled WGS sequence"/>
</dbReference>
<reference evidence="1" key="1">
    <citation type="journal article" date="2019" name="bioRxiv">
        <title>The Genome of the Zebra Mussel, Dreissena polymorpha: A Resource for Invasive Species Research.</title>
        <authorList>
            <person name="McCartney M.A."/>
            <person name="Auch B."/>
            <person name="Kono T."/>
            <person name="Mallez S."/>
            <person name="Zhang Y."/>
            <person name="Obille A."/>
            <person name="Becker A."/>
            <person name="Abrahante J.E."/>
            <person name="Garbe J."/>
            <person name="Badalamenti J.P."/>
            <person name="Herman A."/>
            <person name="Mangelson H."/>
            <person name="Liachko I."/>
            <person name="Sullivan S."/>
            <person name="Sone E.D."/>
            <person name="Koren S."/>
            <person name="Silverstein K.A.T."/>
            <person name="Beckman K.B."/>
            <person name="Gohl D.M."/>
        </authorList>
    </citation>
    <scope>NUCLEOTIDE SEQUENCE</scope>
    <source>
        <strain evidence="1">Duluth1</strain>
        <tissue evidence="1">Whole animal</tissue>
    </source>
</reference>
<organism evidence="1 2">
    <name type="scientific">Dreissena polymorpha</name>
    <name type="common">Zebra mussel</name>
    <name type="synonym">Mytilus polymorpha</name>
    <dbReference type="NCBI Taxonomy" id="45954"/>
    <lineage>
        <taxon>Eukaryota</taxon>
        <taxon>Metazoa</taxon>
        <taxon>Spiralia</taxon>
        <taxon>Lophotrochozoa</taxon>
        <taxon>Mollusca</taxon>
        <taxon>Bivalvia</taxon>
        <taxon>Autobranchia</taxon>
        <taxon>Heteroconchia</taxon>
        <taxon>Euheterodonta</taxon>
        <taxon>Imparidentia</taxon>
        <taxon>Neoheterodontei</taxon>
        <taxon>Myida</taxon>
        <taxon>Dreissenoidea</taxon>
        <taxon>Dreissenidae</taxon>
        <taxon>Dreissena</taxon>
    </lineage>
</organism>
<feature type="non-terminal residue" evidence="1">
    <location>
        <position position="1"/>
    </location>
</feature>
<proteinExistence type="predicted"/>
<sequence length="114" mass="12717">GDAHGNGHGRKNAKNSLKTHLYEFYCKTADVGTTTDEQIAEIKLDEDMSTHSIAVMDIFCAKRDIARYTEILKTSNLLRSDFDATSILLKKLHEKANEITTSTIPVMKHAVEGH</sequence>
<comment type="caution">
    <text evidence="1">The sequence shown here is derived from an EMBL/GenBank/DDBJ whole genome shotgun (WGS) entry which is preliminary data.</text>
</comment>
<evidence type="ECO:0000313" key="2">
    <source>
        <dbReference type="Proteomes" id="UP000828390"/>
    </source>
</evidence>
<reference evidence="1" key="2">
    <citation type="submission" date="2020-11" db="EMBL/GenBank/DDBJ databases">
        <authorList>
            <person name="McCartney M.A."/>
            <person name="Auch B."/>
            <person name="Kono T."/>
            <person name="Mallez S."/>
            <person name="Becker A."/>
            <person name="Gohl D.M."/>
            <person name="Silverstein K.A.T."/>
            <person name="Koren S."/>
            <person name="Bechman K.B."/>
            <person name="Herman A."/>
            <person name="Abrahante J.E."/>
            <person name="Garbe J."/>
        </authorList>
    </citation>
    <scope>NUCLEOTIDE SEQUENCE</scope>
    <source>
        <strain evidence="1">Duluth1</strain>
        <tissue evidence="1">Whole animal</tissue>
    </source>
</reference>
<keyword evidence="2" id="KW-1185">Reference proteome</keyword>
<name>A0A9D4DV30_DREPO</name>
<feature type="non-terminal residue" evidence="1">
    <location>
        <position position="114"/>
    </location>
</feature>
<gene>
    <name evidence="1" type="ORF">DPMN_190487</name>
</gene>
<evidence type="ECO:0000313" key="1">
    <source>
        <dbReference type="EMBL" id="KAH3755788.1"/>
    </source>
</evidence>
<dbReference type="EMBL" id="JAIWYP010000010">
    <property type="protein sequence ID" value="KAH3755788.1"/>
    <property type="molecule type" value="Genomic_DNA"/>
</dbReference>
<accession>A0A9D4DV30</accession>
<protein>
    <submittedName>
        <fullName evidence="1">Uncharacterized protein</fullName>
    </submittedName>
</protein>